<organism evidence="1">
    <name type="scientific">viral metagenome</name>
    <dbReference type="NCBI Taxonomy" id="1070528"/>
    <lineage>
        <taxon>unclassified sequences</taxon>
        <taxon>metagenomes</taxon>
        <taxon>organismal metagenomes</taxon>
    </lineage>
</organism>
<protein>
    <submittedName>
        <fullName evidence="1">Uncharacterized protein</fullName>
    </submittedName>
</protein>
<dbReference type="AlphaFoldDB" id="A0A6C0DKP6"/>
<sequence length="114" mass="13213">MLDAGKAKEERLDPHIRHFQAFENRAICKLINSKHYLGRNYTDTRYPDKYIKNKQICRRIDEIRYKEGLRDNIYARRHAARLNYKGFIPSYLNGGNASSTYGFADKLDLGGAGV</sequence>
<reference evidence="1" key="1">
    <citation type="journal article" date="2020" name="Nature">
        <title>Giant virus diversity and host interactions through global metagenomics.</title>
        <authorList>
            <person name="Schulz F."/>
            <person name="Roux S."/>
            <person name="Paez-Espino D."/>
            <person name="Jungbluth S."/>
            <person name="Walsh D.A."/>
            <person name="Denef V.J."/>
            <person name="McMahon K.D."/>
            <person name="Konstantinidis K.T."/>
            <person name="Eloe-Fadrosh E.A."/>
            <person name="Kyrpides N.C."/>
            <person name="Woyke T."/>
        </authorList>
    </citation>
    <scope>NUCLEOTIDE SEQUENCE</scope>
    <source>
        <strain evidence="1">GVMAG-M-3300023174-189</strain>
    </source>
</reference>
<proteinExistence type="predicted"/>
<accession>A0A6C0DKP6</accession>
<dbReference type="EMBL" id="MN739626">
    <property type="protein sequence ID" value="QHT16800.1"/>
    <property type="molecule type" value="Genomic_DNA"/>
</dbReference>
<evidence type="ECO:0000313" key="1">
    <source>
        <dbReference type="EMBL" id="QHT16800.1"/>
    </source>
</evidence>
<name>A0A6C0DKP6_9ZZZZ</name>